<gene>
    <name evidence="2" type="ORF">ABH903_000661</name>
</gene>
<dbReference type="Pfam" id="PF01593">
    <property type="entry name" value="Amino_oxidase"/>
    <property type="match status" value="1"/>
</dbReference>
<proteinExistence type="predicted"/>
<dbReference type="SUPFAM" id="SSF51905">
    <property type="entry name" value="FAD/NAD(P)-binding domain"/>
    <property type="match status" value="1"/>
</dbReference>
<organism evidence="2 3">
    <name type="scientific">Brevibacterium epidermidis</name>
    <dbReference type="NCBI Taxonomy" id="1698"/>
    <lineage>
        <taxon>Bacteria</taxon>
        <taxon>Bacillati</taxon>
        <taxon>Actinomycetota</taxon>
        <taxon>Actinomycetes</taxon>
        <taxon>Micrococcales</taxon>
        <taxon>Brevibacteriaceae</taxon>
        <taxon>Brevibacterium</taxon>
    </lineage>
</organism>
<feature type="domain" description="Amine oxidase" evidence="1">
    <location>
        <begin position="17"/>
        <end position="247"/>
    </location>
</feature>
<dbReference type="PANTHER" id="PTHR43734:SF4">
    <property type="entry name" value="AMINE OXIDASE DOMAIN-CONTAINING PROTEIN"/>
    <property type="match status" value="1"/>
</dbReference>
<dbReference type="InterPro" id="IPR002937">
    <property type="entry name" value="Amino_oxidase"/>
</dbReference>
<dbReference type="InterPro" id="IPR036188">
    <property type="entry name" value="FAD/NAD-bd_sf"/>
</dbReference>
<dbReference type="Proteomes" id="UP001565435">
    <property type="component" value="Unassembled WGS sequence"/>
</dbReference>
<dbReference type="Gene3D" id="3.50.50.60">
    <property type="entry name" value="FAD/NAD(P)-binding domain"/>
    <property type="match status" value="1"/>
</dbReference>
<dbReference type="PANTHER" id="PTHR43734">
    <property type="entry name" value="PHYTOENE DESATURASE"/>
    <property type="match status" value="1"/>
</dbReference>
<evidence type="ECO:0000313" key="3">
    <source>
        <dbReference type="Proteomes" id="UP001565435"/>
    </source>
</evidence>
<evidence type="ECO:0000313" key="2">
    <source>
        <dbReference type="EMBL" id="MEY9257651.1"/>
    </source>
</evidence>
<dbReference type="EMBL" id="JBGBYS010000002">
    <property type="protein sequence ID" value="MEY9257651.1"/>
    <property type="molecule type" value="Genomic_DNA"/>
</dbReference>
<reference evidence="2 3" key="1">
    <citation type="submission" date="2024-07" db="EMBL/GenBank/DDBJ databases">
        <title>Mealworm larvae gut microbial communities from Newark, Delaware, USA.</title>
        <authorList>
            <person name="Blenner M."/>
        </authorList>
    </citation>
    <scope>NUCLEOTIDE SEQUENCE [LARGE SCALE GENOMIC DNA]</scope>
    <source>
        <strain evidence="2 3">UD i117</strain>
    </source>
</reference>
<keyword evidence="3" id="KW-1185">Reference proteome</keyword>
<evidence type="ECO:0000259" key="1">
    <source>
        <dbReference type="Pfam" id="PF01593"/>
    </source>
</evidence>
<comment type="caution">
    <text evidence="2">The sequence shown here is derived from an EMBL/GenBank/DDBJ whole genome shotgun (WGS) entry which is preliminary data.</text>
</comment>
<sequence>MSKHTTDVLVIGAGPTGVGAAVRLEEAGIDYTVVDSSDRLGGMAASHTDGQGFTWDLGGHVIHSHFKEFDSAVARSGAPMRDVLRNGAVWMRGDDPYSIISTPVQAQLDCWPDDLHPDQPAAHLGEYYRNTFGQKLTTNFFNGYNEKMWTLPLDQIDHSWTSLRSGGNGRNVPQLGLAKDFIPSHETFPYPIGGSGALWSSIVDQLADRDAVTLNCAVEAIEPEKHLAHLSTGDTVDYRHCISSAPVTWLIDSLGWDVADSRLRASTQLAIGFGFSGEPPEALQGKSWIYCPDMSVPWFRATMLSNYDPRNAGEGRWNILLEVTGSNRGDKPGSGTGNIDVERAVEECLTSLTCIGVDRDSAESVWTRRIERGYPIPTLGRDQILKAADAALKSRDIFSRGRFGGWRYESCNQDYSYMQGRQAVDAIFSGSDEEVYWHPERF</sequence>
<name>A0ABV4EH51_BREEP</name>
<accession>A0ABV4EH51</accession>
<dbReference type="RefSeq" id="WP_370035035.1">
    <property type="nucleotide sequence ID" value="NZ_JBGBYS010000002.1"/>
</dbReference>
<protein>
    <submittedName>
        <fullName evidence="2">Protoporphyrinogen oxidase</fullName>
    </submittedName>
</protein>